<reference evidence="1 2" key="1">
    <citation type="journal article" date="2018" name="Mar. Genomics">
        <title>Complete genome sequence of Marinifilaceae bacterium strain SPP2, isolated from the Antarctic marine sediment.</title>
        <authorList>
            <person name="Watanabe M."/>
            <person name="Kojima H."/>
            <person name="Fukui M."/>
        </authorList>
    </citation>
    <scope>NUCLEOTIDE SEQUENCE [LARGE SCALE GENOMIC DNA]</scope>
    <source>
        <strain evidence="1 2">SPP2</strain>
    </source>
</reference>
<organism evidence="1 2">
    <name type="scientific">Labilibaculum antarcticum</name>
    <dbReference type="NCBI Taxonomy" id="1717717"/>
    <lineage>
        <taxon>Bacteria</taxon>
        <taxon>Pseudomonadati</taxon>
        <taxon>Bacteroidota</taxon>
        <taxon>Bacteroidia</taxon>
        <taxon>Marinilabiliales</taxon>
        <taxon>Marinifilaceae</taxon>
        <taxon>Labilibaculum</taxon>
    </lineage>
</organism>
<reference evidence="2" key="2">
    <citation type="journal article" date="2020" name="Antonie Van Leeuwenhoek">
        <title>Labilibaculum antarcticum sp. nov., a novel facultative anaerobic, psychrotorelant bacterium isolated from marine sediment of Antarctica.</title>
        <authorList>
            <person name="Watanabe M."/>
            <person name="Kojima H."/>
            <person name="Fukui M."/>
        </authorList>
    </citation>
    <scope>NUCLEOTIDE SEQUENCE [LARGE SCALE GENOMIC DNA]</scope>
    <source>
        <strain evidence="2">SPP2</strain>
    </source>
</reference>
<sequence length="198" mass="22814">MSAEQILNEINECIYNADLDGVEDNIDILTELLPDEEASKELSMLLFQNYTSFKAGSLAKMMEVIIRKRPQLALLKHPENFLFRVAIIKGSFELYECYIEEAVEPFLANQDADEQEIYYGDLMSITESLTEAFFPQYETCKKGLHYNGAFATAEDNPNVLLINRDNYEVMEEVMEKYNTIIGRRDIIQDLNKRAGLIE</sequence>
<protein>
    <submittedName>
        <fullName evidence="1">Uncharacterized protein</fullName>
    </submittedName>
</protein>
<keyword evidence="2" id="KW-1185">Reference proteome</keyword>
<evidence type="ECO:0000313" key="2">
    <source>
        <dbReference type="Proteomes" id="UP000218267"/>
    </source>
</evidence>
<name>A0A1Y1CKK2_9BACT</name>
<gene>
    <name evidence="1" type="ORF">ALGA_2512</name>
</gene>
<evidence type="ECO:0000313" key="1">
    <source>
        <dbReference type="EMBL" id="BAX80834.1"/>
    </source>
</evidence>
<dbReference type="KEGG" id="mbas:ALGA_2512"/>
<dbReference type="AlphaFoldDB" id="A0A1Y1CKK2"/>
<proteinExistence type="predicted"/>
<dbReference type="EMBL" id="AP018042">
    <property type="protein sequence ID" value="BAX80834.1"/>
    <property type="molecule type" value="Genomic_DNA"/>
</dbReference>
<dbReference type="Proteomes" id="UP000218267">
    <property type="component" value="Chromosome"/>
</dbReference>
<dbReference type="OrthoDB" id="1433355at2"/>
<dbReference type="RefSeq" id="WP_096429673.1">
    <property type="nucleotide sequence ID" value="NZ_AP018042.1"/>
</dbReference>
<accession>A0A1Y1CKK2</accession>